<dbReference type="Gene3D" id="3.30.160.60">
    <property type="entry name" value="Classic Zinc Finger"/>
    <property type="match status" value="1"/>
</dbReference>
<dbReference type="PROSITE" id="PS50157">
    <property type="entry name" value="ZINC_FINGER_C2H2_2"/>
    <property type="match status" value="1"/>
</dbReference>
<dbReference type="SMART" id="SM00355">
    <property type="entry name" value="ZnF_C2H2"/>
    <property type="match status" value="10"/>
</dbReference>
<evidence type="ECO:0000256" key="5">
    <source>
        <dbReference type="PROSITE-ProRule" id="PRU00042"/>
    </source>
</evidence>
<evidence type="ECO:0000256" key="2">
    <source>
        <dbReference type="ARBA" id="ARBA00022737"/>
    </source>
</evidence>
<keyword evidence="2" id="KW-0677">Repeat</keyword>
<gene>
    <name evidence="7" type="ORF">g.12805</name>
</gene>
<dbReference type="PANTHER" id="PTHR24379:SF121">
    <property type="entry name" value="C2H2-TYPE DOMAIN-CONTAINING PROTEIN"/>
    <property type="match status" value="1"/>
</dbReference>
<sequence length="826" mass="95912">MDDNTDTKMYQVLVNTQNQHIILDIKKCYEEQTIFVPSQDLKATNSSDTYIEYKQESELNQFGIFNDFQTTQANTNQQEMVKIVDEVMSEDVTDEGIFSEPMVHVVRNKSQTSRLYASHIVPSTFIHDYTNRSKEKSVENSDKDYEQQSKKVLLVPVVLLENWGPRLESSSCYCKVCQILFPTSNTLQAHNVAEHTFLVPAHNIEPPKSKLKGIGHIIFQCKTCDIFYDTYDKAVEHCQNHLNDMANSIITKKCCWCDKKFDITCINKHRAIHAKSRKFKKDSLNFRTVTFDYTALFTYKWMDMFRDANISKYRIFSLTTRSIYFPNRDVKFRVVKDGPIDAVLFRCAKCERHVDPSTLTDHIIMDSCESERVYVCQLNNCGLRFCESEALWHTSQHQWSDTFKIVLFNEVSDKKFNETLKRHNTEALVRKICYFYRCTKCNCCTEIATDMDTHKCCYTVNRILCETCDQFFSCLKIYMRHKKWHDAVHIDKIFIRIKSFEPKTFASRTKPSIVKLYQCDCGLHYTSIEAIEKHFALCAEFEFASEKCSECERLFDTTQLAIHLCKHHSHERISFLVIPRKNINPNKCDSCESFFVDKAELSKHVLICGSDGQNATDNNPCNCKNCSLNFMQFEDLKNQQHGSGHVTKYKCSDCGLLCTKKTLQRHKEMHRGQMKLTPKAKHLNVIKTKFDIFNTAEDKEVDSRVLMKGILGDILCQNAAQNISDDKPTEKTEESILDNDFFTHTLYKCDFCSTHFLTADILEWHTRNSKHDVAKSSCTFCGYTFTVNDLPTHVFIHHDQMGLKRVNFDIINNSQATNSAKRSLNL</sequence>
<evidence type="ECO:0000259" key="6">
    <source>
        <dbReference type="PROSITE" id="PS50157"/>
    </source>
</evidence>
<keyword evidence="4" id="KW-0862">Zinc</keyword>
<dbReference type="InterPro" id="IPR013087">
    <property type="entry name" value="Znf_C2H2_type"/>
</dbReference>
<dbReference type="OrthoDB" id="7285826at2759"/>
<evidence type="ECO:0000256" key="3">
    <source>
        <dbReference type="ARBA" id="ARBA00022771"/>
    </source>
</evidence>
<organism evidence="7">
    <name type="scientific">Pectinophora gossypiella</name>
    <name type="common">Cotton pink bollworm</name>
    <name type="synonym">Depressaria gossypiella</name>
    <dbReference type="NCBI Taxonomy" id="13191"/>
    <lineage>
        <taxon>Eukaryota</taxon>
        <taxon>Metazoa</taxon>
        <taxon>Ecdysozoa</taxon>
        <taxon>Arthropoda</taxon>
        <taxon>Hexapoda</taxon>
        <taxon>Insecta</taxon>
        <taxon>Pterygota</taxon>
        <taxon>Neoptera</taxon>
        <taxon>Endopterygota</taxon>
        <taxon>Lepidoptera</taxon>
        <taxon>Glossata</taxon>
        <taxon>Ditrysia</taxon>
        <taxon>Gelechioidea</taxon>
        <taxon>Gelechiidae</taxon>
        <taxon>Apatetrinae</taxon>
        <taxon>Pectinophora</taxon>
    </lineage>
</organism>
<dbReference type="GO" id="GO:0008270">
    <property type="term" value="F:zinc ion binding"/>
    <property type="evidence" value="ECO:0007669"/>
    <property type="project" value="UniProtKB-KW"/>
</dbReference>
<keyword evidence="1" id="KW-0479">Metal-binding</keyword>
<proteinExistence type="predicted"/>
<accession>A0A1E1WN89</accession>
<evidence type="ECO:0000256" key="4">
    <source>
        <dbReference type="ARBA" id="ARBA00022833"/>
    </source>
</evidence>
<reference evidence="7" key="1">
    <citation type="submission" date="2015-09" db="EMBL/GenBank/DDBJ databases">
        <title>De novo assembly of Pectinophora gossypiella (Pink Bollworm) gut transcriptome.</title>
        <authorList>
            <person name="Tassone E.E."/>
        </authorList>
    </citation>
    <scope>NUCLEOTIDE SEQUENCE</scope>
</reference>
<evidence type="ECO:0000313" key="7">
    <source>
        <dbReference type="EMBL" id="JAT88316.1"/>
    </source>
</evidence>
<evidence type="ECO:0000256" key="1">
    <source>
        <dbReference type="ARBA" id="ARBA00022723"/>
    </source>
</evidence>
<dbReference type="PANTHER" id="PTHR24379">
    <property type="entry name" value="KRAB AND ZINC FINGER DOMAIN-CONTAINING"/>
    <property type="match status" value="1"/>
</dbReference>
<dbReference type="EMBL" id="GDQN01002738">
    <property type="protein sequence ID" value="JAT88316.1"/>
    <property type="molecule type" value="Transcribed_RNA"/>
</dbReference>
<name>A0A1E1WN89_PECGO</name>
<protein>
    <recommendedName>
        <fullName evidence="6">C2H2-type domain-containing protein</fullName>
    </recommendedName>
</protein>
<dbReference type="AlphaFoldDB" id="A0A1E1WN89"/>
<keyword evidence="3 5" id="KW-0863">Zinc-finger</keyword>
<dbReference type="PROSITE" id="PS00028">
    <property type="entry name" value="ZINC_FINGER_C2H2_1"/>
    <property type="match status" value="4"/>
</dbReference>
<feature type="domain" description="C2H2-type" evidence="6">
    <location>
        <begin position="747"/>
        <end position="776"/>
    </location>
</feature>